<dbReference type="EMBL" id="MPUH01001867">
    <property type="protein sequence ID" value="OMJ65972.1"/>
    <property type="molecule type" value="Genomic_DNA"/>
</dbReference>
<accession>A0A1R2AN69</accession>
<evidence type="ECO:0000313" key="2">
    <source>
        <dbReference type="Proteomes" id="UP000187209"/>
    </source>
</evidence>
<sequence length="220" mass="25369">MNLASSSRLQKKKFHTKTSHLSSEITSCGTSTSHTPIQSQLISLSSNNLHLPPISNIKTHLPKCNPPISQRNSSFSSDFSDTDENISNELISLNYFTGEAIKFLRNQANEYAKIKEKTLSNLEKSLDLQVDLKNCESVLLKDRFLQARKLEKAKKTPEFRCFPLGYEEKNTEAYCENKEKQMRKHLRAVKHRKTKERLRTLAENPISFTNIPMPQRKIFR</sequence>
<dbReference type="Proteomes" id="UP000187209">
    <property type="component" value="Unassembled WGS sequence"/>
</dbReference>
<reference evidence="1 2" key="1">
    <citation type="submission" date="2016-11" db="EMBL/GenBank/DDBJ databases">
        <title>The macronuclear genome of Stentor coeruleus: a giant cell with tiny introns.</title>
        <authorList>
            <person name="Slabodnick M."/>
            <person name="Ruby J.G."/>
            <person name="Reiff S.B."/>
            <person name="Swart E.C."/>
            <person name="Gosai S."/>
            <person name="Prabakaran S."/>
            <person name="Witkowska E."/>
            <person name="Larue G.E."/>
            <person name="Fisher S."/>
            <person name="Freeman R.M."/>
            <person name="Gunawardena J."/>
            <person name="Chu W."/>
            <person name="Stover N.A."/>
            <person name="Gregory B.D."/>
            <person name="Nowacki M."/>
            <person name="Derisi J."/>
            <person name="Roy S.W."/>
            <person name="Marshall W.F."/>
            <person name="Sood P."/>
        </authorList>
    </citation>
    <scope>NUCLEOTIDE SEQUENCE [LARGE SCALE GENOMIC DNA]</scope>
    <source>
        <strain evidence="1">WM001</strain>
    </source>
</reference>
<dbReference type="AlphaFoldDB" id="A0A1R2AN69"/>
<gene>
    <name evidence="1" type="ORF">SteCoe_37351</name>
</gene>
<organism evidence="1 2">
    <name type="scientific">Stentor coeruleus</name>
    <dbReference type="NCBI Taxonomy" id="5963"/>
    <lineage>
        <taxon>Eukaryota</taxon>
        <taxon>Sar</taxon>
        <taxon>Alveolata</taxon>
        <taxon>Ciliophora</taxon>
        <taxon>Postciliodesmatophora</taxon>
        <taxon>Heterotrichea</taxon>
        <taxon>Heterotrichida</taxon>
        <taxon>Stentoridae</taxon>
        <taxon>Stentor</taxon>
    </lineage>
</organism>
<protein>
    <submittedName>
        <fullName evidence="1">Uncharacterized protein</fullName>
    </submittedName>
</protein>
<proteinExistence type="predicted"/>
<keyword evidence="2" id="KW-1185">Reference proteome</keyword>
<comment type="caution">
    <text evidence="1">The sequence shown here is derived from an EMBL/GenBank/DDBJ whole genome shotgun (WGS) entry which is preliminary data.</text>
</comment>
<evidence type="ECO:0000313" key="1">
    <source>
        <dbReference type="EMBL" id="OMJ65972.1"/>
    </source>
</evidence>
<name>A0A1R2AN69_9CILI</name>